<keyword evidence="2" id="KW-0805">Transcription regulation</keyword>
<evidence type="ECO:0000256" key="3">
    <source>
        <dbReference type="ARBA" id="ARBA00023125"/>
    </source>
</evidence>
<proteinExistence type="inferred from homology"/>
<evidence type="ECO:0000313" key="6">
    <source>
        <dbReference type="EMBL" id="RDB79140.1"/>
    </source>
</evidence>
<comment type="similarity">
    <text evidence="1">Belongs to the LysR transcriptional regulatory family.</text>
</comment>
<dbReference type="InterPro" id="IPR000847">
    <property type="entry name" value="LysR_HTH_N"/>
</dbReference>
<keyword evidence="3" id="KW-0238">DNA-binding</keyword>
<evidence type="ECO:0000256" key="4">
    <source>
        <dbReference type="ARBA" id="ARBA00023163"/>
    </source>
</evidence>
<dbReference type="PROSITE" id="PS50931">
    <property type="entry name" value="HTH_LYSR"/>
    <property type="match status" value="1"/>
</dbReference>
<keyword evidence="4" id="KW-0804">Transcription</keyword>
<dbReference type="GO" id="GO:0003677">
    <property type="term" value="F:DNA binding"/>
    <property type="evidence" value="ECO:0007669"/>
    <property type="project" value="UniProtKB-KW"/>
</dbReference>
<dbReference type="PANTHER" id="PTHR30346">
    <property type="entry name" value="TRANSCRIPTIONAL DUAL REGULATOR HCAR-RELATED"/>
    <property type="match status" value="1"/>
</dbReference>
<evidence type="ECO:0000256" key="1">
    <source>
        <dbReference type="ARBA" id="ARBA00009437"/>
    </source>
</evidence>
<feature type="domain" description="HTH lysR-type" evidence="5">
    <location>
        <begin position="1"/>
        <end position="58"/>
    </location>
</feature>
<evidence type="ECO:0000259" key="5">
    <source>
        <dbReference type="PROSITE" id="PS50931"/>
    </source>
</evidence>
<dbReference type="Gene3D" id="3.40.190.290">
    <property type="match status" value="1"/>
</dbReference>
<dbReference type="FunFam" id="1.10.10.10:FF:000001">
    <property type="entry name" value="LysR family transcriptional regulator"/>
    <property type="match status" value="1"/>
</dbReference>
<sequence length="305" mass="34036">MNLSQLYYFAKLSEMQHYANAAKELYITQPSLSHAIKSLEAELGAPLFEREGRRMKLTPLGRAFAEHVKRGLREIDKGVALAQEYNGKLSGTVNIGAIYTVQGDYLPMLLRDYHAQYGQTVKFNLFQGFSTPLVEALERDEYDVAFTAKVPNKPDLCFEHVVSHQLVAFVAPSNPIAHLKSVSLGDLRGRLVYTYRRGTPIGENVNDALEEFGVSALQEYEDEISLGGMVQADPRAVGLATLSIGLKSFSDIVIIPIEDIPQDFHRIYMVYKRDAFRSRAVESFIEFTSDYVPPKGAIPSTGTFS</sequence>
<dbReference type="SUPFAM" id="SSF46785">
    <property type="entry name" value="Winged helix' DNA-binding domain"/>
    <property type="match status" value="1"/>
</dbReference>
<dbReference type="InterPro" id="IPR036388">
    <property type="entry name" value="WH-like_DNA-bd_sf"/>
</dbReference>
<evidence type="ECO:0000256" key="2">
    <source>
        <dbReference type="ARBA" id="ARBA00023015"/>
    </source>
</evidence>
<dbReference type="SUPFAM" id="SSF53850">
    <property type="entry name" value="Periplasmic binding protein-like II"/>
    <property type="match status" value="1"/>
</dbReference>
<dbReference type="PRINTS" id="PR00039">
    <property type="entry name" value="HTHLYSR"/>
</dbReference>
<dbReference type="GO" id="GO:0032993">
    <property type="term" value="C:protein-DNA complex"/>
    <property type="evidence" value="ECO:0007669"/>
    <property type="project" value="TreeGrafter"/>
</dbReference>
<dbReference type="AlphaFoldDB" id="A0A369MTY4"/>
<name>A0A369MTY4_EGGLN</name>
<evidence type="ECO:0000313" key="7">
    <source>
        <dbReference type="Proteomes" id="UP000253752"/>
    </source>
</evidence>
<dbReference type="Gene3D" id="1.10.10.10">
    <property type="entry name" value="Winged helix-like DNA-binding domain superfamily/Winged helix DNA-binding domain"/>
    <property type="match status" value="1"/>
</dbReference>
<reference evidence="6 7" key="1">
    <citation type="journal article" date="2018" name="Elife">
        <title>Discovery and characterization of a prevalent human gut bacterial enzyme sufficient for the inactivation of a family of plant toxins.</title>
        <authorList>
            <person name="Koppel N."/>
            <person name="Bisanz J.E."/>
            <person name="Pandelia M.E."/>
            <person name="Turnbaugh P.J."/>
            <person name="Balskus E.P."/>
        </authorList>
    </citation>
    <scope>NUCLEOTIDE SEQUENCE [LARGE SCALE GENOMIC DNA]</scope>
    <source>
        <strain evidence="6 7">MR1 #12</strain>
    </source>
</reference>
<comment type="caution">
    <text evidence="6">The sequence shown here is derived from an EMBL/GenBank/DDBJ whole genome shotgun (WGS) entry which is preliminary data.</text>
</comment>
<dbReference type="Pfam" id="PF03466">
    <property type="entry name" value="LysR_substrate"/>
    <property type="match status" value="1"/>
</dbReference>
<dbReference type="Proteomes" id="UP000253752">
    <property type="component" value="Unassembled WGS sequence"/>
</dbReference>
<dbReference type="PANTHER" id="PTHR30346:SF28">
    <property type="entry name" value="HTH-TYPE TRANSCRIPTIONAL REGULATOR CYNR"/>
    <property type="match status" value="1"/>
</dbReference>
<dbReference type="InterPro" id="IPR005119">
    <property type="entry name" value="LysR_subst-bd"/>
</dbReference>
<dbReference type="Pfam" id="PF00126">
    <property type="entry name" value="HTH_1"/>
    <property type="match status" value="1"/>
</dbReference>
<dbReference type="InterPro" id="IPR036390">
    <property type="entry name" value="WH_DNA-bd_sf"/>
</dbReference>
<dbReference type="RefSeq" id="WP_114516479.1">
    <property type="nucleotide sequence ID" value="NZ_PPTX01000012.1"/>
</dbReference>
<dbReference type="EMBL" id="PPTX01000012">
    <property type="protein sequence ID" value="RDB79140.1"/>
    <property type="molecule type" value="Genomic_DNA"/>
</dbReference>
<gene>
    <name evidence="6" type="ORF">C1872_08995</name>
</gene>
<protein>
    <submittedName>
        <fullName evidence="6">LysR family transcriptional regulator</fullName>
    </submittedName>
</protein>
<accession>A0A369MTY4</accession>
<organism evidence="6 7">
    <name type="scientific">Eggerthella lenta</name>
    <name type="common">Eubacterium lentum</name>
    <dbReference type="NCBI Taxonomy" id="84112"/>
    <lineage>
        <taxon>Bacteria</taxon>
        <taxon>Bacillati</taxon>
        <taxon>Actinomycetota</taxon>
        <taxon>Coriobacteriia</taxon>
        <taxon>Eggerthellales</taxon>
        <taxon>Eggerthellaceae</taxon>
        <taxon>Eggerthella</taxon>
    </lineage>
</organism>
<dbReference type="GO" id="GO:0003700">
    <property type="term" value="F:DNA-binding transcription factor activity"/>
    <property type="evidence" value="ECO:0007669"/>
    <property type="project" value="InterPro"/>
</dbReference>